<dbReference type="InterPro" id="IPR012074">
    <property type="entry name" value="GAF_ANTAR"/>
</dbReference>
<keyword evidence="4" id="KW-0804">Transcription</keyword>
<evidence type="ECO:0000256" key="1">
    <source>
        <dbReference type="ARBA" id="ARBA00022679"/>
    </source>
</evidence>
<dbReference type="Pfam" id="PF03861">
    <property type="entry name" value="ANTAR"/>
    <property type="match status" value="1"/>
</dbReference>
<keyword evidence="3" id="KW-0805">Transcription regulation</keyword>
<dbReference type="AlphaFoldDB" id="A0A543FU28"/>
<evidence type="ECO:0000313" key="7">
    <source>
        <dbReference type="Proteomes" id="UP000319818"/>
    </source>
</evidence>
<evidence type="ECO:0000256" key="3">
    <source>
        <dbReference type="ARBA" id="ARBA00023015"/>
    </source>
</evidence>
<reference evidence="6 7" key="1">
    <citation type="submission" date="2019-06" db="EMBL/GenBank/DDBJ databases">
        <title>Sequencing the genomes of 1000 actinobacteria strains.</title>
        <authorList>
            <person name="Klenk H.-P."/>
        </authorList>
    </citation>
    <scope>NUCLEOTIDE SEQUENCE [LARGE SCALE GENOMIC DNA]</scope>
    <source>
        <strain evidence="6 7">DSM 45511</strain>
    </source>
</reference>
<dbReference type="InterPro" id="IPR005561">
    <property type="entry name" value="ANTAR"/>
</dbReference>
<dbReference type="Pfam" id="PF13185">
    <property type="entry name" value="GAF_2"/>
    <property type="match status" value="1"/>
</dbReference>
<dbReference type="InterPro" id="IPR003018">
    <property type="entry name" value="GAF"/>
</dbReference>
<dbReference type="PROSITE" id="PS50921">
    <property type="entry name" value="ANTAR"/>
    <property type="match status" value="1"/>
</dbReference>
<dbReference type="GO" id="GO:0003723">
    <property type="term" value="F:RNA binding"/>
    <property type="evidence" value="ECO:0007669"/>
    <property type="project" value="InterPro"/>
</dbReference>
<dbReference type="Gene3D" id="1.10.10.10">
    <property type="entry name" value="Winged helix-like DNA-binding domain superfamily/Winged helix DNA-binding domain"/>
    <property type="match status" value="1"/>
</dbReference>
<dbReference type="Proteomes" id="UP000319818">
    <property type="component" value="Unassembled WGS sequence"/>
</dbReference>
<dbReference type="InterPro" id="IPR011006">
    <property type="entry name" value="CheY-like_superfamily"/>
</dbReference>
<dbReference type="InterPro" id="IPR036388">
    <property type="entry name" value="WH-like_DNA-bd_sf"/>
</dbReference>
<organism evidence="6 7">
    <name type="scientific">Pseudonocardia cypriaca</name>
    <dbReference type="NCBI Taxonomy" id="882449"/>
    <lineage>
        <taxon>Bacteria</taxon>
        <taxon>Bacillati</taxon>
        <taxon>Actinomycetota</taxon>
        <taxon>Actinomycetes</taxon>
        <taxon>Pseudonocardiales</taxon>
        <taxon>Pseudonocardiaceae</taxon>
        <taxon>Pseudonocardia</taxon>
    </lineage>
</organism>
<dbReference type="SUPFAM" id="SSF52172">
    <property type="entry name" value="CheY-like"/>
    <property type="match status" value="1"/>
</dbReference>
<dbReference type="GO" id="GO:0016301">
    <property type="term" value="F:kinase activity"/>
    <property type="evidence" value="ECO:0007669"/>
    <property type="project" value="UniProtKB-KW"/>
</dbReference>
<keyword evidence="1" id="KW-0808">Transferase</keyword>
<sequence length="239" mass="24479">MGRTTAEVDVGVELAALVVTTASLDELLVGIAELTAGAVPAAVSASVAVTAPAWSGHAIAVDERAALLEALQRQHGAGPGLDALQAACAVEAADLRTERRWPAFAHAAAGARVLAVRAVPMLVRDGAPIGVLTVYGTAPDAFDPADRTLADRIAGFATVAVTGTMRSYDDTALSARLRQALVSRSAIDQAIGIVMAEQNCSPEKALAFLRVTAGSRGTTLQLIAADFVALTEATALSRR</sequence>
<dbReference type="Gene3D" id="3.30.450.40">
    <property type="match status" value="1"/>
</dbReference>
<evidence type="ECO:0000256" key="2">
    <source>
        <dbReference type="ARBA" id="ARBA00022777"/>
    </source>
</evidence>
<accession>A0A543FU28</accession>
<protein>
    <submittedName>
        <fullName evidence="6">GAF domain-containing protein</fullName>
    </submittedName>
</protein>
<keyword evidence="2" id="KW-0418">Kinase</keyword>
<dbReference type="SUPFAM" id="SSF55781">
    <property type="entry name" value="GAF domain-like"/>
    <property type="match status" value="1"/>
</dbReference>
<dbReference type="RefSeq" id="WP_170225785.1">
    <property type="nucleotide sequence ID" value="NZ_VFPH01000002.1"/>
</dbReference>
<keyword evidence="7" id="KW-1185">Reference proteome</keyword>
<feature type="domain" description="ANTAR" evidence="5">
    <location>
        <begin position="167"/>
        <end position="228"/>
    </location>
</feature>
<evidence type="ECO:0000313" key="6">
    <source>
        <dbReference type="EMBL" id="TQM37348.1"/>
    </source>
</evidence>
<dbReference type="InterPro" id="IPR029016">
    <property type="entry name" value="GAF-like_dom_sf"/>
</dbReference>
<dbReference type="EMBL" id="VFPH01000002">
    <property type="protein sequence ID" value="TQM37348.1"/>
    <property type="molecule type" value="Genomic_DNA"/>
</dbReference>
<proteinExistence type="predicted"/>
<gene>
    <name evidence="6" type="ORF">FB388_4557</name>
</gene>
<name>A0A543FU28_9PSEU</name>
<evidence type="ECO:0000256" key="4">
    <source>
        <dbReference type="ARBA" id="ARBA00023163"/>
    </source>
</evidence>
<dbReference type="SMART" id="SM01012">
    <property type="entry name" value="ANTAR"/>
    <property type="match status" value="1"/>
</dbReference>
<comment type="caution">
    <text evidence="6">The sequence shown here is derived from an EMBL/GenBank/DDBJ whole genome shotgun (WGS) entry which is preliminary data.</text>
</comment>
<evidence type="ECO:0000259" key="5">
    <source>
        <dbReference type="PROSITE" id="PS50921"/>
    </source>
</evidence>
<dbReference type="PIRSF" id="PIRSF036625">
    <property type="entry name" value="GAF_ANTAR"/>
    <property type="match status" value="1"/>
</dbReference>